<proteinExistence type="predicted"/>
<reference evidence="2 3" key="1">
    <citation type="submission" date="2021-08" db="EMBL/GenBank/DDBJ databases">
        <title>Helicobacter spp. isolated from feces of Anatolian Ground Squirrel (Spermophilus xanthoprymnus) in Turkey.</title>
        <authorList>
            <person name="Aydin F."/>
            <person name="Abay S."/>
            <person name="Kayman T."/>
            <person name="Karakaya E."/>
            <person name="Saticioglu I.B."/>
        </authorList>
    </citation>
    <scope>NUCLEOTIDE SEQUENCE [LARGE SCALE GENOMIC DNA]</scope>
    <source>
        <strain evidence="2 3">Faydin-H70</strain>
    </source>
</reference>
<accession>A0ABS7JKM2</accession>
<evidence type="ECO:0000259" key="1">
    <source>
        <dbReference type="Pfam" id="PF25448"/>
    </source>
</evidence>
<gene>
    <name evidence="2" type="primary">ciaB</name>
    <name evidence="2" type="ORF">K4G57_00320</name>
</gene>
<evidence type="ECO:0000313" key="3">
    <source>
        <dbReference type="Proteomes" id="UP000700059"/>
    </source>
</evidence>
<dbReference type="InterPro" id="IPR057219">
    <property type="entry name" value="DUF7897"/>
</dbReference>
<dbReference type="EMBL" id="JAIGYQ010000001">
    <property type="protein sequence ID" value="MBX7489926.1"/>
    <property type="molecule type" value="Genomic_DNA"/>
</dbReference>
<dbReference type="Proteomes" id="UP000700059">
    <property type="component" value="Unassembled WGS sequence"/>
</dbReference>
<sequence length="663" mass="76855">MHKNNITQEKILNDIVVLYKYLESQNKATNALYENRESKTVSKLLKPIFKNILDNAETRFACVERIVGLKEGALLNILQKLNVSEQESLKIRTMLLEITRDFYMQRHIKLLEFIKTNMLLTPFLRTLLDSVHNIGIAFNAFFFVWQKELILGINKDLSVRFKGDYNAILKVLESSMERCSEDFSSKGGFSSKGELSERSYSVPVFRNCVFQAVAYAEFFKEEFEAINSVFTQSLNLLEEISEVCEPLEQKYAHIAYLKALQSALMQKNPTLLLESWRLVDKAWMQISTPLQIGHPLEYYEDHFRKAVAPEWDLRIARIYNGVDLLEPSANTDFKLSKESMLEFYTQYSATCKEGEFKNSIDSCVQEALKKTQSYGGMPLLFYGAELNGLFSAQVVPNDEKVSAQYGKKIFYFPDRVRELSMAKPFMLLSSKTFPKEFLDFNRELLYFRKRDWYKIYEISTIGHEFGHILWVDLDSELQMNASGQFKNIEEFKATMGGLAYYLTRENKPLLKELVFNTISRAVGLIAWMEEGEVLPYYCEGLIHLQVLFDSGILHYKGSFDSVALEITLNNATLKTLEQRYLEIYNKLITIYLNKSDAKEFLTDYIQKDSKGNYKPRDYKIRAFVEDYYAQYQAIGQVQDPLTSQIWQATYKKDSVGGDYATTC</sequence>
<name>A0ABS7JKM2_9HELI</name>
<organism evidence="2 3">
    <name type="scientific">Helicobacter turcicus</name>
    <dbReference type="NCBI Taxonomy" id="2867412"/>
    <lineage>
        <taxon>Bacteria</taxon>
        <taxon>Pseudomonadati</taxon>
        <taxon>Campylobacterota</taxon>
        <taxon>Epsilonproteobacteria</taxon>
        <taxon>Campylobacterales</taxon>
        <taxon>Helicobacteraceae</taxon>
        <taxon>Helicobacter</taxon>
    </lineage>
</organism>
<protein>
    <submittedName>
        <fullName evidence="2">Invasion protein CiaB</fullName>
    </submittedName>
</protein>
<comment type="caution">
    <text evidence="2">The sequence shown here is derived from an EMBL/GenBank/DDBJ whole genome shotgun (WGS) entry which is preliminary data.</text>
</comment>
<dbReference type="NCBIfam" id="NF033805">
    <property type="entry name" value="invasion_CiaB"/>
    <property type="match status" value="1"/>
</dbReference>
<feature type="domain" description="DUF7897" evidence="1">
    <location>
        <begin position="13"/>
        <end position="637"/>
    </location>
</feature>
<evidence type="ECO:0000313" key="2">
    <source>
        <dbReference type="EMBL" id="MBX7489926.1"/>
    </source>
</evidence>
<dbReference type="RefSeq" id="WP_221531198.1">
    <property type="nucleotide sequence ID" value="NZ_JAIGYP010000001.1"/>
</dbReference>
<keyword evidence="3" id="KW-1185">Reference proteome</keyword>
<dbReference type="Pfam" id="PF25448">
    <property type="entry name" value="DUF7897"/>
    <property type="match status" value="1"/>
</dbReference>